<protein>
    <recommendedName>
        <fullName evidence="4">Glucose uptake protein</fullName>
    </recommendedName>
</protein>
<organism evidence="2 3">
    <name type="scientific">Enterococcus casseliflavus</name>
    <name type="common">Enterococcus flavescens</name>
    <dbReference type="NCBI Taxonomy" id="37734"/>
    <lineage>
        <taxon>Bacteria</taxon>
        <taxon>Bacillati</taxon>
        <taxon>Bacillota</taxon>
        <taxon>Bacilli</taxon>
        <taxon>Lactobacillales</taxon>
        <taxon>Enterococcaceae</taxon>
        <taxon>Enterococcus</taxon>
    </lineage>
</organism>
<feature type="transmembrane region" description="Helical" evidence="1">
    <location>
        <begin position="30"/>
        <end position="54"/>
    </location>
</feature>
<comment type="caution">
    <text evidence="2">The sequence shown here is derived from an EMBL/GenBank/DDBJ whole genome shotgun (WGS) entry which is preliminary data.</text>
</comment>
<evidence type="ECO:0000256" key="1">
    <source>
        <dbReference type="SAM" id="Phobius"/>
    </source>
</evidence>
<gene>
    <name evidence="2" type="ORF">DW084_13050</name>
</gene>
<feature type="transmembrane region" description="Helical" evidence="1">
    <location>
        <begin position="60"/>
        <end position="80"/>
    </location>
</feature>
<keyword evidence="1" id="KW-0812">Transmembrane</keyword>
<keyword evidence="1" id="KW-0472">Membrane</keyword>
<proteinExistence type="predicted"/>
<feature type="transmembrane region" description="Helical" evidence="1">
    <location>
        <begin position="6"/>
        <end position="23"/>
    </location>
</feature>
<sequence length="85" mass="10096">MIQLARLIFWVPVIFFSLGLVFLTKRLPRFTWVSLTITVSLIIFVCKILEYSYVMPDMKLTVYFMGFLISASLLGYIFYLRSRKR</sequence>
<reference evidence="2 3" key="1">
    <citation type="submission" date="2018-08" db="EMBL/GenBank/DDBJ databases">
        <title>A genome reference for cultivated species of the human gut microbiota.</title>
        <authorList>
            <person name="Zou Y."/>
            <person name="Xue W."/>
            <person name="Luo G."/>
        </authorList>
    </citation>
    <scope>NUCLEOTIDE SEQUENCE [LARGE SCALE GENOMIC DNA]</scope>
    <source>
        <strain evidence="2 3">AF48-16</strain>
    </source>
</reference>
<evidence type="ECO:0008006" key="4">
    <source>
        <dbReference type="Google" id="ProtNLM"/>
    </source>
</evidence>
<dbReference type="GeneID" id="15141767"/>
<dbReference type="Proteomes" id="UP000286288">
    <property type="component" value="Unassembled WGS sequence"/>
</dbReference>
<dbReference type="EMBL" id="QRMZ01000018">
    <property type="protein sequence ID" value="RHK05511.1"/>
    <property type="molecule type" value="Genomic_DNA"/>
</dbReference>
<evidence type="ECO:0000313" key="3">
    <source>
        <dbReference type="Proteomes" id="UP000286288"/>
    </source>
</evidence>
<accession>A0A1I1RW90</accession>
<name>A0A1I1RW90_ENTCA</name>
<evidence type="ECO:0000313" key="2">
    <source>
        <dbReference type="EMBL" id="RHK05511.1"/>
    </source>
</evidence>
<dbReference type="AlphaFoldDB" id="A0A1I1RW90"/>
<dbReference type="RefSeq" id="WP_005225681.1">
    <property type="nucleotide sequence ID" value="NZ_CABGTX010000001.1"/>
</dbReference>
<keyword evidence="1" id="KW-1133">Transmembrane helix</keyword>